<keyword evidence="2" id="KW-1185">Reference proteome</keyword>
<reference evidence="1 2" key="1">
    <citation type="submission" date="2021-01" db="EMBL/GenBank/DDBJ databases">
        <title>Belnapia mucosa sp. nov. and Belnapia arida sp. nov., isolated from the Tabernas Desert (Almeria, Spain).</title>
        <authorList>
            <person name="Molina-Menor E."/>
            <person name="Vidal-Verdu A."/>
            <person name="Calonge A."/>
            <person name="Satari L."/>
            <person name="Pereto J."/>
            <person name="Porcar M."/>
        </authorList>
    </citation>
    <scope>NUCLEOTIDE SEQUENCE [LARGE SCALE GENOMIC DNA]</scope>
    <source>
        <strain evidence="1 2">T18</strain>
    </source>
</reference>
<feature type="non-terminal residue" evidence="1">
    <location>
        <position position="1"/>
    </location>
</feature>
<name>A0ABS1UFV3_9PROT</name>
<feature type="non-terminal residue" evidence="1">
    <location>
        <position position="72"/>
    </location>
</feature>
<organism evidence="1 2">
    <name type="scientific">Belnapia arida</name>
    <dbReference type="NCBI Taxonomy" id="2804533"/>
    <lineage>
        <taxon>Bacteria</taxon>
        <taxon>Pseudomonadati</taxon>
        <taxon>Pseudomonadota</taxon>
        <taxon>Alphaproteobacteria</taxon>
        <taxon>Acetobacterales</taxon>
        <taxon>Roseomonadaceae</taxon>
        <taxon>Belnapia</taxon>
    </lineage>
</organism>
<gene>
    <name evidence="1" type="ORF">JMJ56_33565</name>
</gene>
<protein>
    <submittedName>
        <fullName evidence="1">Transposase</fullName>
    </submittedName>
</protein>
<dbReference type="Proteomes" id="UP000660885">
    <property type="component" value="Unassembled WGS sequence"/>
</dbReference>
<comment type="caution">
    <text evidence="1">The sequence shown here is derived from an EMBL/GenBank/DDBJ whole genome shotgun (WGS) entry which is preliminary data.</text>
</comment>
<evidence type="ECO:0000313" key="1">
    <source>
        <dbReference type="EMBL" id="MBL6082869.1"/>
    </source>
</evidence>
<evidence type="ECO:0000313" key="2">
    <source>
        <dbReference type="Proteomes" id="UP000660885"/>
    </source>
</evidence>
<sequence length="72" mass="8006">GVVVRRKLRRSALLEFFAALPPALIDMEACGGAHYWARELTRLGHTVRLMPPAYVKPYLKRGKTDAADAEAI</sequence>
<dbReference type="EMBL" id="JAETWB010000242">
    <property type="protein sequence ID" value="MBL6082869.1"/>
    <property type="molecule type" value="Genomic_DNA"/>
</dbReference>
<proteinExistence type="predicted"/>
<accession>A0ABS1UFV3</accession>